<dbReference type="EnsemblPlants" id="Kaladp0014s0015.1.v1.1">
    <property type="protein sequence ID" value="Kaladp0014s0015.1.v1.1.CDS.1"/>
    <property type="gene ID" value="Kaladp0014s0015.v1.1"/>
</dbReference>
<sequence>MTSQFMTSILIQMFLKVRVLTRYLLFEGTLPAYEPAHFNLKQQHERPPC</sequence>
<dbReference type="Proteomes" id="UP000594263">
    <property type="component" value="Unplaced"/>
</dbReference>
<feature type="signal peptide" evidence="1">
    <location>
        <begin position="1"/>
        <end position="21"/>
    </location>
</feature>
<accession>A0A7N0SYY0</accession>
<proteinExistence type="predicted"/>
<organism evidence="2 3">
    <name type="scientific">Kalanchoe fedtschenkoi</name>
    <name type="common">Lavender scallops</name>
    <name type="synonym">South American air plant</name>
    <dbReference type="NCBI Taxonomy" id="63787"/>
    <lineage>
        <taxon>Eukaryota</taxon>
        <taxon>Viridiplantae</taxon>
        <taxon>Streptophyta</taxon>
        <taxon>Embryophyta</taxon>
        <taxon>Tracheophyta</taxon>
        <taxon>Spermatophyta</taxon>
        <taxon>Magnoliopsida</taxon>
        <taxon>eudicotyledons</taxon>
        <taxon>Gunneridae</taxon>
        <taxon>Pentapetalae</taxon>
        <taxon>Saxifragales</taxon>
        <taxon>Crassulaceae</taxon>
        <taxon>Kalanchoe</taxon>
    </lineage>
</organism>
<keyword evidence="1" id="KW-0732">Signal</keyword>
<evidence type="ECO:0000313" key="2">
    <source>
        <dbReference type="EnsemblPlants" id="Kaladp0014s0015.1.v1.1.CDS.1"/>
    </source>
</evidence>
<protein>
    <submittedName>
        <fullName evidence="2">Uncharacterized protein</fullName>
    </submittedName>
</protein>
<dbReference type="AlphaFoldDB" id="A0A7N0SYY0"/>
<evidence type="ECO:0000256" key="1">
    <source>
        <dbReference type="SAM" id="SignalP"/>
    </source>
</evidence>
<name>A0A7N0SYY0_KALFE</name>
<evidence type="ECO:0000313" key="3">
    <source>
        <dbReference type="Proteomes" id="UP000594263"/>
    </source>
</evidence>
<keyword evidence="3" id="KW-1185">Reference proteome</keyword>
<reference evidence="2" key="1">
    <citation type="submission" date="2021-01" db="UniProtKB">
        <authorList>
            <consortium name="EnsemblPlants"/>
        </authorList>
    </citation>
    <scope>IDENTIFICATION</scope>
</reference>
<feature type="chain" id="PRO_5029446195" evidence="1">
    <location>
        <begin position="22"/>
        <end position="49"/>
    </location>
</feature>
<dbReference type="Gramene" id="Kaladp0014s0015.1.v1.1">
    <property type="protein sequence ID" value="Kaladp0014s0015.1.v1.1.CDS.1"/>
    <property type="gene ID" value="Kaladp0014s0015.v1.1"/>
</dbReference>